<reference evidence="3" key="1">
    <citation type="submission" date="2018-04" db="EMBL/GenBank/DDBJ databases">
        <authorList>
            <person name="Cornet L."/>
        </authorList>
    </citation>
    <scope>NUCLEOTIDE SEQUENCE [LARGE SCALE GENOMIC DNA]</scope>
</reference>
<dbReference type="AlphaFoldDB" id="A0A2W4WY51"/>
<dbReference type="SUPFAM" id="SSF56436">
    <property type="entry name" value="C-type lectin-like"/>
    <property type="match status" value="1"/>
</dbReference>
<name>A0A2W4WY51_9CYAN</name>
<dbReference type="PANTHER" id="PTHR23150:SF19">
    <property type="entry name" value="FORMYLGLYCINE-GENERATING ENZYME"/>
    <property type="match status" value="1"/>
</dbReference>
<evidence type="ECO:0000259" key="1">
    <source>
        <dbReference type="Pfam" id="PF03781"/>
    </source>
</evidence>
<comment type="caution">
    <text evidence="2">The sequence shown here is derived from an EMBL/GenBank/DDBJ whole genome shotgun (WGS) entry which is preliminary data.</text>
</comment>
<proteinExistence type="predicted"/>
<gene>
    <name evidence="2" type="ORF">DCF15_19735</name>
</gene>
<reference evidence="2 3" key="2">
    <citation type="submission" date="2018-06" db="EMBL/GenBank/DDBJ databases">
        <title>Metagenomic assembly of (sub)arctic Cyanobacteria and their associated microbiome from non-axenic cultures.</title>
        <authorList>
            <person name="Baurain D."/>
        </authorList>
    </citation>
    <scope>NUCLEOTIDE SEQUENCE [LARGE SCALE GENOMIC DNA]</scope>
    <source>
        <strain evidence="2">ULC027bin1</strain>
    </source>
</reference>
<dbReference type="EMBL" id="QBMP01000293">
    <property type="protein sequence ID" value="PZO46859.1"/>
    <property type="molecule type" value="Genomic_DNA"/>
</dbReference>
<dbReference type="NCBIfam" id="NF041121">
    <property type="entry name" value="SAV_2336_NTERM"/>
    <property type="match status" value="1"/>
</dbReference>
<evidence type="ECO:0000313" key="3">
    <source>
        <dbReference type="Proteomes" id="UP000249794"/>
    </source>
</evidence>
<dbReference type="InterPro" id="IPR042095">
    <property type="entry name" value="SUMF_sf"/>
</dbReference>
<evidence type="ECO:0000313" key="2">
    <source>
        <dbReference type="EMBL" id="PZO46859.1"/>
    </source>
</evidence>
<dbReference type="GO" id="GO:0120147">
    <property type="term" value="F:formylglycine-generating oxidase activity"/>
    <property type="evidence" value="ECO:0007669"/>
    <property type="project" value="TreeGrafter"/>
</dbReference>
<dbReference type="InterPro" id="IPR005532">
    <property type="entry name" value="SUMF_dom"/>
</dbReference>
<sequence length="910" mass="102059">MIHQLISRLEQAGLSLTYEEIADALWLAEQLDVVPVPPSRPEAISEASVLVRFEESEPLGGAASISPALPVFAADAMAADRSGEESDSPEGLPFKAPAATALPNAIDLSRALRDLSRKVPSQTQYELDEDATVEQIAVQRIFSPVVKPELERWLDLELVVEESAMSFVWRKTIEEFGKKVLERLGAFRNLRTWRLQADDEGRLQLWPYLLGRGKPGAATFAAVKPRSPRALIHPSGRRLILLVSDCRSSLWQARPQRPQNLQQRRVYQPTIYDWLQRWSQQGPTTVVQLLPARLWAQTELGYGNEVQLSALLPGVANANLTVEGDTSWQIEAPPESLSENAYLPEPLSLPVVTLEAGPMRQWAKVIAGRGNERTPGVWFDVGLLHRFPSEDIREGSTLSAKAKVNRFFASEASPVAKQLVRLMAAAPVSLSVVHLLQEKMLPKATPVHIAEVYMSGLLNETQKTNSYGEPIYDFDVEVRKRIVRISNPDLTLQVFTKLTEKIKEEIGDVGESIESFDALLSPNPEWIKSSGLVAPFAVVAMQVLKAMGGAYAALAETVEQDWVMKPGPAESLVVEGSFPSLETLKFTKGELIEDGELSNVFPPSLKTASFQISTIILPQQPLEVFEFQTAKIEQERAGILRRLQWVVKKSRAQARRFVEPLADDLTLEMVAIPGGTFLMGSPESEAERSPREGPQHEVSVPDFFMGRYSVTQLQWRFVANLPQVNRELNPDPSHFKGDNLSVEQVSWYETVEFCDRLSIHTDRTYRLPTEAEWEYACCAGTVTPFYFGDMILTEVANYDGDYMYADGPKGKKRRKTTSVNEFDGANAFGLCDMHGNVWEWCQDHWHKNYEGAPTDGSAWFTDDEDARRVRRGGSWYSFPRDCRSAYRYFSAPDYRFNRIGFRVSCSAPRT</sequence>
<dbReference type="Pfam" id="PF03781">
    <property type="entry name" value="FGE-sulfatase"/>
    <property type="match status" value="1"/>
</dbReference>
<feature type="domain" description="Sulfatase-modifying factor enzyme-like" evidence="1">
    <location>
        <begin position="668"/>
        <end position="903"/>
    </location>
</feature>
<dbReference type="PANTHER" id="PTHR23150">
    <property type="entry name" value="SULFATASE MODIFYING FACTOR 1, 2"/>
    <property type="match status" value="1"/>
</dbReference>
<dbReference type="Gene3D" id="3.90.1580.10">
    <property type="entry name" value="paralog of FGE (formylglycine-generating enzyme)"/>
    <property type="match status" value="1"/>
</dbReference>
<accession>A0A2W4WY51</accession>
<organism evidence="2 3">
    <name type="scientific">Phormidesmis priestleyi</name>
    <dbReference type="NCBI Taxonomy" id="268141"/>
    <lineage>
        <taxon>Bacteria</taxon>
        <taxon>Bacillati</taxon>
        <taxon>Cyanobacteriota</taxon>
        <taxon>Cyanophyceae</taxon>
        <taxon>Leptolyngbyales</taxon>
        <taxon>Leptolyngbyaceae</taxon>
        <taxon>Phormidesmis</taxon>
    </lineage>
</organism>
<dbReference type="InterPro" id="IPR047738">
    <property type="entry name" value="SAV_2336-like_N"/>
</dbReference>
<dbReference type="Proteomes" id="UP000249794">
    <property type="component" value="Unassembled WGS sequence"/>
</dbReference>
<protein>
    <submittedName>
        <fullName evidence="2">Formylglycine-generating enzyme family protein</fullName>
    </submittedName>
</protein>
<dbReference type="InterPro" id="IPR051043">
    <property type="entry name" value="Sulfatase_Mod_Factor_Kinase"/>
</dbReference>
<dbReference type="InterPro" id="IPR016187">
    <property type="entry name" value="CTDL_fold"/>
</dbReference>